<sequence length="64" mass="6778">MSTKGDPPARLRRLPEVAATVLLSLPLNHSAPLPVVPLCAAALCAMAGVPPERRYLLVGKGQHR</sequence>
<name>A0A1V3X8E6_MYCKA</name>
<evidence type="ECO:0000313" key="2">
    <source>
        <dbReference type="EMBL" id="OOK75387.1"/>
    </source>
</evidence>
<dbReference type="AlphaFoldDB" id="A0A1V3X8E6"/>
<accession>A0A1V3X8E6</accession>
<evidence type="ECO:0000313" key="4">
    <source>
        <dbReference type="Proteomes" id="UP000189229"/>
    </source>
</evidence>
<evidence type="ECO:0000313" key="3">
    <source>
        <dbReference type="Proteomes" id="UP000188532"/>
    </source>
</evidence>
<proteinExistence type="predicted"/>
<gene>
    <name evidence="1" type="ORF">BZL29_5683</name>
    <name evidence="2" type="ORF">BZL30_4165</name>
</gene>
<protein>
    <submittedName>
        <fullName evidence="2">Uncharacterized protein</fullName>
    </submittedName>
</protein>
<evidence type="ECO:0000313" key="1">
    <source>
        <dbReference type="EMBL" id="OOK71120.1"/>
    </source>
</evidence>
<dbReference type="Proteomes" id="UP000189229">
    <property type="component" value="Unassembled WGS sequence"/>
</dbReference>
<dbReference type="EMBL" id="MVBN01000006">
    <property type="protein sequence ID" value="OOK71120.1"/>
    <property type="molecule type" value="Genomic_DNA"/>
</dbReference>
<reference evidence="3 4" key="1">
    <citation type="submission" date="2017-02" db="EMBL/GenBank/DDBJ databases">
        <title>Complete genome sequences of Mycobacterium kansasii strains isolated from rhesus macaques.</title>
        <authorList>
            <person name="Panda A."/>
            <person name="Nagaraj S."/>
            <person name="Zhao X."/>
            <person name="Tettelin H."/>
            <person name="Detolla L.J."/>
        </authorList>
    </citation>
    <scope>NUCLEOTIDE SEQUENCE [LARGE SCALE GENOMIC DNA]</scope>
    <source>
        <strain evidence="1 3">11-3469</strain>
        <strain evidence="2 4">11-3813</strain>
    </source>
</reference>
<organism evidence="2 4">
    <name type="scientific">Mycobacterium kansasii</name>
    <dbReference type="NCBI Taxonomy" id="1768"/>
    <lineage>
        <taxon>Bacteria</taxon>
        <taxon>Bacillati</taxon>
        <taxon>Actinomycetota</taxon>
        <taxon>Actinomycetes</taxon>
        <taxon>Mycobacteriales</taxon>
        <taxon>Mycobacteriaceae</taxon>
        <taxon>Mycobacterium</taxon>
    </lineage>
</organism>
<dbReference type="EMBL" id="MVBM01000003">
    <property type="protein sequence ID" value="OOK75387.1"/>
    <property type="molecule type" value="Genomic_DNA"/>
</dbReference>
<dbReference type="Proteomes" id="UP000188532">
    <property type="component" value="Unassembled WGS sequence"/>
</dbReference>
<comment type="caution">
    <text evidence="2">The sequence shown here is derived from an EMBL/GenBank/DDBJ whole genome shotgun (WGS) entry which is preliminary data.</text>
</comment>